<dbReference type="Gene3D" id="3.90.550.10">
    <property type="entry name" value="Spore Coat Polysaccharide Biosynthesis Protein SpsA, Chain A"/>
    <property type="match status" value="1"/>
</dbReference>
<comment type="caution">
    <text evidence="2">The sequence shown here is derived from an EMBL/GenBank/DDBJ whole genome shotgun (WGS) entry which is preliminary data.</text>
</comment>
<sequence length="832" mass="90033">MKSTHHDLVSIVIPVYNGARYVGEAIESALAQTWPAIEVIVVDDGSNDAGATQRVIARYGDAVRVLAKRNGGVSSALNAGIAAMRGQWFCWLSHDDVYLPTKVADYMQAVRQAGGPAIAFGEIDFIDETGTVTQRGGLLRHWDGRTDDPRWLVLEGRLHGCAMLIPAECLPRSGAFDPGLPTTQDYARWFDLAESHPFVPVRAALVRARQHAGQDSRAGRHPEEAGLLWIRLLERMAQTDGASTTTLVPRLRRVQRYLRQVTYHGARSYVDARLRECLDGRAVALVCIAHSGTPPALALQVLAEAGGRCTELLLLDPDDDIASAQRWSDTAWPVPTQAAPLPASQAHPAGVLAMAMARTSAETLVVIDPSAPVDVPTLREGLHALAAGEIDAWLCNIPPISWLGSLQGAALSRQAAEKAVAPGPQAFAMIGLRVRLRPARLDGSVEPEAPSAAAPAAPGVTRDATGHGALPLRTMPQAHRPTVLVLTPPPNRDTVRQARLLAASLGPRVNLLWGWQTGDQELHLSSVAPGAAEITYTLPRQWRELVADLCALFIARVNVMQPPDAAGDTAELLARLDRPYDVTLPEDAFFIPPAPEALRLVANAHRVIASSREQSTLVVQRVQGAAVIAARLPEPGRPERFAPHPAPLADGEWMRVLYLGTSSPNPDVVMLTEVTHLLAQWQCPVRIECLGPLANDPALPADALSNPHLRLWGQCAPESLHMQICRIRPHLAWLPFATPPSHGFVLSDALLQGLPVLASGVGPTAERLHSRPMSWVLPPGQADARSFAEWLDRLQTERLSTPPCGPSLDHLPPLFDAFYPDAYLRPIGWPHR</sequence>
<organism evidence="2 3">
    <name type="scientific">Hydrogenophaga electricum</name>
    <dbReference type="NCBI Taxonomy" id="1230953"/>
    <lineage>
        <taxon>Bacteria</taxon>
        <taxon>Pseudomonadati</taxon>
        <taxon>Pseudomonadota</taxon>
        <taxon>Betaproteobacteria</taxon>
        <taxon>Burkholderiales</taxon>
        <taxon>Comamonadaceae</taxon>
        <taxon>Hydrogenophaga</taxon>
    </lineage>
</organism>
<accession>A0ABQ6CBJ3</accession>
<dbReference type="SUPFAM" id="SSF53756">
    <property type="entry name" value="UDP-Glycosyltransferase/glycogen phosphorylase"/>
    <property type="match status" value="1"/>
</dbReference>
<dbReference type="EMBL" id="BSPB01000042">
    <property type="protein sequence ID" value="GLS16049.1"/>
    <property type="molecule type" value="Genomic_DNA"/>
</dbReference>
<dbReference type="InterPro" id="IPR029044">
    <property type="entry name" value="Nucleotide-diphossugar_trans"/>
</dbReference>
<reference evidence="3" key="1">
    <citation type="journal article" date="2019" name="Int. J. Syst. Evol. Microbiol.">
        <title>The Global Catalogue of Microorganisms (GCM) 10K type strain sequencing project: providing services to taxonomists for standard genome sequencing and annotation.</title>
        <authorList>
            <consortium name="The Broad Institute Genomics Platform"/>
            <consortium name="The Broad Institute Genome Sequencing Center for Infectious Disease"/>
            <person name="Wu L."/>
            <person name="Ma J."/>
        </authorList>
    </citation>
    <scope>NUCLEOTIDE SEQUENCE [LARGE SCALE GENOMIC DNA]</scope>
    <source>
        <strain evidence="3">NBRC 109341</strain>
    </source>
</reference>
<gene>
    <name evidence="2" type="ORF">GCM10007935_34880</name>
</gene>
<dbReference type="Proteomes" id="UP001156903">
    <property type="component" value="Unassembled WGS sequence"/>
</dbReference>
<protein>
    <recommendedName>
        <fullName evidence="1">Glycosyltransferase 2-like domain-containing protein</fullName>
    </recommendedName>
</protein>
<evidence type="ECO:0000313" key="2">
    <source>
        <dbReference type="EMBL" id="GLS16049.1"/>
    </source>
</evidence>
<dbReference type="PANTHER" id="PTHR43685">
    <property type="entry name" value="GLYCOSYLTRANSFERASE"/>
    <property type="match status" value="1"/>
</dbReference>
<dbReference type="SUPFAM" id="SSF53448">
    <property type="entry name" value="Nucleotide-diphospho-sugar transferases"/>
    <property type="match status" value="1"/>
</dbReference>
<evidence type="ECO:0000259" key="1">
    <source>
        <dbReference type="Pfam" id="PF00535"/>
    </source>
</evidence>
<dbReference type="Pfam" id="PF00535">
    <property type="entry name" value="Glycos_transf_2"/>
    <property type="match status" value="1"/>
</dbReference>
<proteinExistence type="predicted"/>
<dbReference type="InterPro" id="IPR001173">
    <property type="entry name" value="Glyco_trans_2-like"/>
</dbReference>
<name>A0ABQ6CBJ3_9BURK</name>
<keyword evidence="3" id="KW-1185">Reference proteome</keyword>
<dbReference type="PANTHER" id="PTHR43685:SF11">
    <property type="entry name" value="GLYCOSYLTRANSFERASE TAGX-RELATED"/>
    <property type="match status" value="1"/>
</dbReference>
<dbReference type="RefSeq" id="WP_284308846.1">
    <property type="nucleotide sequence ID" value="NZ_BSPB01000042.1"/>
</dbReference>
<dbReference type="InterPro" id="IPR050834">
    <property type="entry name" value="Glycosyltransf_2"/>
</dbReference>
<evidence type="ECO:0000313" key="3">
    <source>
        <dbReference type="Proteomes" id="UP001156903"/>
    </source>
</evidence>
<feature type="domain" description="Glycosyltransferase 2-like" evidence="1">
    <location>
        <begin position="10"/>
        <end position="162"/>
    </location>
</feature>